<keyword evidence="4" id="KW-0540">Nuclease</keyword>
<keyword evidence="7" id="KW-0539">Nucleus</keyword>
<proteinExistence type="inferred from homology"/>
<dbReference type="GO" id="GO:0046872">
    <property type="term" value="F:metal ion binding"/>
    <property type="evidence" value="ECO:0007669"/>
    <property type="project" value="UniProtKB-KW"/>
</dbReference>
<dbReference type="InterPro" id="IPR045249">
    <property type="entry name" value="HARBI1-like"/>
</dbReference>
<dbReference type="EMBL" id="JBBPFD010000189">
    <property type="protein sequence ID" value="KAK7879841.1"/>
    <property type="molecule type" value="Genomic_DNA"/>
</dbReference>
<dbReference type="AlphaFoldDB" id="A0AAW0ML34"/>
<comment type="cofactor">
    <cofactor evidence="1">
        <name>a divalent metal cation</name>
        <dbReference type="ChEBI" id="CHEBI:60240"/>
    </cofactor>
</comment>
<evidence type="ECO:0000256" key="7">
    <source>
        <dbReference type="ARBA" id="ARBA00023242"/>
    </source>
</evidence>
<dbReference type="PANTHER" id="PTHR22930">
    <property type="match status" value="1"/>
</dbReference>
<feature type="domain" description="DDE Tnp4" evidence="8">
    <location>
        <begin position="147"/>
        <end position="238"/>
    </location>
</feature>
<keyword evidence="10" id="KW-1185">Reference proteome</keyword>
<dbReference type="PANTHER" id="PTHR22930:SF85">
    <property type="entry name" value="GH03217P-RELATED"/>
    <property type="match status" value="1"/>
</dbReference>
<comment type="subcellular location">
    <subcellularLocation>
        <location evidence="2">Nucleus</location>
    </subcellularLocation>
</comment>
<keyword evidence="5" id="KW-0479">Metal-binding</keyword>
<comment type="similarity">
    <text evidence="3">Belongs to the HARBI1 family.</text>
</comment>
<dbReference type="GO" id="GO:0005634">
    <property type="term" value="C:nucleus"/>
    <property type="evidence" value="ECO:0007669"/>
    <property type="project" value="UniProtKB-SubCell"/>
</dbReference>
<evidence type="ECO:0000256" key="3">
    <source>
        <dbReference type="ARBA" id="ARBA00006958"/>
    </source>
</evidence>
<dbReference type="Pfam" id="PF13359">
    <property type="entry name" value="DDE_Tnp_4"/>
    <property type="match status" value="1"/>
</dbReference>
<evidence type="ECO:0000313" key="9">
    <source>
        <dbReference type="EMBL" id="KAK7879841.1"/>
    </source>
</evidence>
<accession>A0AAW0ML34</accession>
<organism evidence="9 10">
    <name type="scientific">Mugilogobius chulae</name>
    <name type="common">yellowstripe goby</name>
    <dbReference type="NCBI Taxonomy" id="88201"/>
    <lineage>
        <taxon>Eukaryota</taxon>
        <taxon>Metazoa</taxon>
        <taxon>Chordata</taxon>
        <taxon>Craniata</taxon>
        <taxon>Vertebrata</taxon>
        <taxon>Euteleostomi</taxon>
        <taxon>Actinopterygii</taxon>
        <taxon>Neopterygii</taxon>
        <taxon>Teleostei</taxon>
        <taxon>Neoteleostei</taxon>
        <taxon>Acanthomorphata</taxon>
        <taxon>Gobiaria</taxon>
        <taxon>Gobiiformes</taxon>
        <taxon>Gobioidei</taxon>
        <taxon>Gobiidae</taxon>
        <taxon>Gobionellinae</taxon>
        <taxon>Mugilogobius</taxon>
    </lineage>
</organism>
<reference evidence="10" key="1">
    <citation type="submission" date="2024-04" db="EMBL/GenBank/DDBJ databases">
        <title>Salinicola lusitanus LLJ914,a marine bacterium isolated from the Okinawa Trough.</title>
        <authorList>
            <person name="Li J."/>
        </authorList>
    </citation>
    <scope>NUCLEOTIDE SEQUENCE [LARGE SCALE GENOMIC DNA]</scope>
</reference>
<comment type="caution">
    <text evidence="9">The sequence shown here is derived from an EMBL/GenBank/DDBJ whole genome shotgun (WGS) entry which is preliminary data.</text>
</comment>
<dbReference type="GO" id="GO:0016787">
    <property type="term" value="F:hydrolase activity"/>
    <property type="evidence" value="ECO:0007669"/>
    <property type="project" value="UniProtKB-KW"/>
</dbReference>
<evidence type="ECO:0000256" key="1">
    <source>
        <dbReference type="ARBA" id="ARBA00001968"/>
    </source>
</evidence>
<evidence type="ECO:0000256" key="2">
    <source>
        <dbReference type="ARBA" id="ARBA00004123"/>
    </source>
</evidence>
<evidence type="ECO:0000313" key="10">
    <source>
        <dbReference type="Proteomes" id="UP001460270"/>
    </source>
</evidence>
<protein>
    <recommendedName>
        <fullName evidence="8">DDE Tnp4 domain-containing protein</fullName>
    </recommendedName>
</protein>
<keyword evidence="6" id="KW-0378">Hydrolase</keyword>
<evidence type="ECO:0000256" key="6">
    <source>
        <dbReference type="ARBA" id="ARBA00022801"/>
    </source>
</evidence>
<dbReference type="InterPro" id="IPR027806">
    <property type="entry name" value="HARBI1_dom"/>
</dbReference>
<evidence type="ECO:0000259" key="8">
    <source>
        <dbReference type="Pfam" id="PF13359"/>
    </source>
</evidence>
<evidence type="ECO:0000256" key="5">
    <source>
        <dbReference type="ARBA" id="ARBA00022723"/>
    </source>
</evidence>
<gene>
    <name evidence="9" type="ORF">WMY93_033489</name>
</gene>
<name>A0AAW0ML34_9GOBI</name>
<sequence length="262" mass="29966">MILSYGRRERQQILGTPLPASILGLSLPPTRTREMWVKVRSREWWEKVVLLEFGDNEWRENFRMNRESFNRLCVMVDPFMRPAETTVRTPVPLPMRVAIVLYKLGSCGEYRLVANHNFIKVPDLEEATQIAARFQRAFGLPQIIGCIDGSHIPIMPPSDGYRDFINRKGWASYVLQGVVDDQCCFWSVSCKVPGSAHDANVLRMSEIYRQAHRLPKRAIDVEGVGVNFYIIGDPAYPYWIGSSKATPGLKCTQQSRSHSMFI</sequence>
<dbReference type="GO" id="GO:0004518">
    <property type="term" value="F:nuclease activity"/>
    <property type="evidence" value="ECO:0007669"/>
    <property type="project" value="UniProtKB-KW"/>
</dbReference>
<evidence type="ECO:0000256" key="4">
    <source>
        <dbReference type="ARBA" id="ARBA00022722"/>
    </source>
</evidence>
<dbReference type="Proteomes" id="UP001460270">
    <property type="component" value="Unassembled WGS sequence"/>
</dbReference>